<dbReference type="InterPro" id="IPR038765">
    <property type="entry name" value="Papain-like_cys_pep_sf"/>
</dbReference>
<dbReference type="SMART" id="SM00460">
    <property type="entry name" value="TGc"/>
    <property type="match status" value="1"/>
</dbReference>
<accession>A0ABS2RNF9</accession>
<feature type="transmembrane region" description="Helical" evidence="2">
    <location>
        <begin position="31"/>
        <end position="49"/>
    </location>
</feature>
<dbReference type="PANTHER" id="PTHR42736">
    <property type="entry name" value="PROTEIN-GLUTAMINE GAMMA-GLUTAMYLTRANSFERASE"/>
    <property type="match status" value="1"/>
</dbReference>
<dbReference type="Proteomes" id="UP000704762">
    <property type="component" value="Unassembled WGS sequence"/>
</dbReference>
<dbReference type="InterPro" id="IPR021878">
    <property type="entry name" value="TgpA_N"/>
</dbReference>
<evidence type="ECO:0000313" key="5">
    <source>
        <dbReference type="Proteomes" id="UP000704762"/>
    </source>
</evidence>
<dbReference type="SUPFAM" id="SSF54001">
    <property type="entry name" value="Cysteine proteinases"/>
    <property type="match status" value="1"/>
</dbReference>
<feature type="compositionally biased region" description="Polar residues" evidence="1">
    <location>
        <begin position="572"/>
        <end position="583"/>
    </location>
</feature>
<dbReference type="InterPro" id="IPR002931">
    <property type="entry name" value="Transglutaminase-like"/>
</dbReference>
<evidence type="ECO:0000259" key="3">
    <source>
        <dbReference type="SMART" id="SM00460"/>
    </source>
</evidence>
<gene>
    <name evidence="4" type="ORF">JOE57_003114</name>
</gene>
<feature type="transmembrane region" description="Helical" evidence="2">
    <location>
        <begin position="7"/>
        <end position="25"/>
    </location>
</feature>
<dbReference type="Pfam" id="PF01841">
    <property type="entry name" value="Transglut_core"/>
    <property type="match status" value="1"/>
</dbReference>
<evidence type="ECO:0000256" key="1">
    <source>
        <dbReference type="SAM" id="MobiDB-lite"/>
    </source>
</evidence>
<organism evidence="4 5">
    <name type="scientific">Microlunatus panaciterrae</name>
    <dbReference type="NCBI Taxonomy" id="400768"/>
    <lineage>
        <taxon>Bacteria</taxon>
        <taxon>Bacillati</taxon>
        <taxon>Actinomycetota</taxon>
        <taxon>Actinomycetes</taxon>
        <taxon>Propionibacteriales</taxon>
        <taxon>Propionibacteriaceae</taxon>
        <taxon>Microlunatus</taxon>
    </lineage>
</organism>
<dbReference type="Pfam" id="PF11992">
    <property type="entry name" value="TgpA_N"/>
    <property type="match status" value="1"/>
</dbReference>
<keyword evidence="2" id="KW-1133">Transmembrane helix</keyword>
<feature type="domain" description="Transglutaminase-like" evidence="3">
    <location>
        <begin position="462"/>
        <end position="531"/>
    </location>
</feature>
<feature type="transmembrane region" description="Helical" evidence="2">
    <location>
        <begin position="205"/>
        <end position="228"/>
    </location>
</feature>
<feature type="transmembrane region" description="Helical" evidence="2">
    <location>
        <begin position="56"/>
        <end position="76"/>
    </location>
</feature>
<dbReference type="EMBL" id="JAFBCF010000001">
    <property type="protein sequence ID" value="MBM7800193.1"/>
    <property type="molecule type" value="Genomic_DNA"/>
</dbReference>
<evidence type="ECO:0000256" key="2">
    <source>
        <dbReference type="SAM" id="Phobius"/>
    </source>
</evidence>
<keyword evidence="2" id="KW-0472">Membrane</keyword>
<dbReference type="InterPro" id="IPR052901">
    <property type="entry name" value="Bact_TGase-like"/>
</dbReference>
<evidence type="ECO:0000313" key="4">
    <source>
        <dbReference type="EMBL" id="MBM7800193.1"/>
    </source>
</evidence>
<feature type="transmembrane region" description="Helical" evidence="2">
    <location>
        <begin position="593"/>
        <end position="612"/>
    </location>
</feature>
<reference evidence="4 5" key="1">
    <citation type="submission" date="2021-01" db="EMBL/GenBank/DDBJ databases">
        <title>Sequencing the genomes of 1000 actinobacteria strains.</title>
        <authorList>
            <person name="Klenk H.-P."/>
        </authorList>
    </citation>
    <scope>NUCLEOTIDE SEQUENCE [LARGE SCALE GENOMIC DNA]</scope>
    <source>
        <strain evidence="4 5">DSM 18662</strain>
    </source>
</reference>
<dbReference type="PANTHER" id="PTHR42736:SF1">
    <property type="entry name" value="PROTEIN-GLUTAMINE GAMMA-GLUTAMYLTRANSFERASE"/>
    <property type="match status" value="1"/>
</dbReference>
<feature type="compositionally biased region" description="Low complexity" evidence="1">
    <location>
        <begin position="553"/>
        <end position="566"/>
    </location>
</feature>
<keyword evidence="2" id="KW-0812">Transmembrane</keyword>
<protein>
    <submittedName>
        <fullName evidence="4">Transglutaminase-like putative cysteine protease</fullName>
    </submittedName>
</protein>
<keyword evidence="5" id="KW-1185">Reference proteome</keyword>
<dbReference type="RefSeq" id="WP_204919448.1">
    <property type="nucleotide sequence ID" value="NZ_BAAAQP010000003.1"/>
</dbReference>
<proteinExistence type="predicted"/>
<feature type="transmembrane region" description="Helical" evidence="2">
    <location>
        <begin position="115"/>
        <end position="132"/>
    </location>
</feature>
<sequence length="737" mass="78765">MHATDRSGIAVAVSVMLATFALTPLTKDSSFLGVSWVVIIALGVVAVLMRRARLSAPAVLVAQLLLLGVVLVALSLTMPAPAAPWYEHFFGLYGAGAEHMRTQASPMDPDNGVKLIFVSAIGVIAVMTDLLVSGIRRPVWAIAPPATLFLVPAIGLGTDTGLISFGCLAVGYLGILVAEGLNSTARWTRGLSRDSAEGMGTAAPVVWRSAGYIAVPAVVLTVALGVIMPTLSLPGWGLGSGQGGSGPLELADPTLDLRRNLNQPTDRQVMSYTTDRPGGVYLRMASLPKFSDAGWQVATIRLDRGDQLPAVPGLRQEPAKRRTTTITVGDFRSEYLPLPYAPRRIQVAGQWGSDEQSLVVHSTRSGSGIRNLTYTVESVDIDPSGEDLAQASAGTPTDSALTSVVPNDLPDSLVKLTRQVTANAPTPALKAAAIQAYLRSARFTYSTEPQPGTGYQALENFLLKDRRGYCEQFAGSMAMMARVVGIPSRVAVGFLPGDRQGDTFKVSVRDMHAWPELYFSGFGWVRFEPTPAVASAPSWTVRGPSDAGEDPTSRPSSTSPTQRASAGPNPTVAPTQGPTTGDSTAGFPWRKTLTGSGIALLVLLILASPATIRIRRRSARMADGLMPDERVEAAWAEIKDTLVDLGGSWPEGSPRMIGTEVATRLHQDKSATLTQVATLVERARYSRSFDDPASVQNINQMTDEIRRGLAEPRSGWQRLWAFVAPRSLFRGLFRARD</sequence>
<feature type="transmembrane region" description="Helical" evidence="2">
    <location>
        <begin position="162"/>
        <end position="184"/>
    </location>
</feature>
<comment type="caution">
    <text evidence="4">The sequence shown here is derived from an EMBL/GenBank/DDBJ whole genome shotgun (WGS) entry which is preliminary data.</text>
</comment>
<feature type="transmembrane region" description="Helical" evidence="2">
    <location>
        <begin position="139"/>
        <end position="156"/>
    </location>
</feature>
<dbReference type="Gene3D" id="3.10.620.30">
    <property type="match status" value="1"/>
</dbReference>
<name>A0ABS2RNF9_9ACTN</name>
<feature type="region of interest" description="Disordered" evidence="1">
    <location>
        <begin position="535"/>
        <end position="584"/>
    </location>
</feature>